<dbReference type="PANTHER" id="PTHR13947">
    <property type="entry name" value="GNAT FAMILY N-ACETYLTRANSFERASE"/>
    <property type="match status" value="1"/>
</dbReference>
<evidence type="ECO:0000256" key="1">
    <source>
        <dbReference type="ARBA" id="ARBA00022679"/>
    </source>
</evidence>
<dbReference type="InterPro" id="IPR016181">
    <property type="entry name" value="Acyl_CoA_acyltransferase"/>
</dbReference>
<evidence type="ECO:0000259" key="2">
    <source>
        <dbReference type="PROSITE" id="PS51186"/>
    </source>
</evidence>
<accession>A0A512B519</accession>
<dbReference type="InterPro" id="IPR000182">
    <property type="entry name" value="GNAT_dom"/>
</dbReference>
<dbReference type="AlphaFoldDB" id="A0A512B519"/>
<comment type="caution">
    <text evidence="3">The sequence shown here is derived from an EMBL/GenBank/DDBJ whole genome shotgun (WGS) entry which is preliminary data.</text>
</comment>
<keyword evidence="4" id="KW-1185">Reference proteome</keyword>
<proteinExistence type="predicted"/>
<keyword evidence="1 3" id="KW-0808">Transferase</keyword>
<feature type="domain" description="N-acetyltransferase" evidence="2">
    <location>
        <begin position="4"/>
        <end position="150"/>
    </location>
</feature>
<reference evidence="3 4" key="1">
    <citation type="submission" date="2019-07" db="EMBL/GenBank/DDBJ databases">
        <title>Whole genome shotgun sequence of Adhaeribacter aerolatus NBRC 106133.</title>
        <authorList>
            <person name="Hosoyama A."/>
            <person name="Uohara A."/>
            <person name="Ohji S."/>
            <person name="Ichikawa N."/>
        </authorList>
    </citation>
    <scope>NUCLEOTIDE SEQUENCE [LARGE SCALE GENOMIC DNA]</scope>
    <source>
        <strain evidence="3 4">NBRC 106133</strain>
    </source>
</reference>
<gene>
    <name evidence="3" type="ORF">AAE02nite_47390</name>
</gene>
<dbReference type="PANTHER" id="PTHR13947:SF37">
    <property type="entry name" value="LD18367P"/>
    <property type="match status" value="1"/>
</dbReference>
<sequence length="152" mass="17373">MLTLTRTDATNPEFIQLVRLLDEDLRIRDGEDHSFFAQFNKIDAIRHVVVAQLNGMPVGCGAVKAYTNQVGEIKRMYMRPEFRQQGIASFILKELEKWALELNFKEVILETGKAQPEAINLYTKSGYQVMPNYGQYEHVESSVCMKKPTSLA</sequence>
<evidence type="ECO:0000313" key="3">
    <source>
        <dbReference type="EMBL" id="GEO07075.1"/>
    </source>
</evidence>
<dbReference type="SUPFAM" id="SSF55729">
    <property type="entry name" value="Acyl-CoA N-acyltransferases (Nat)"/>
    <property type="match status" value="1"/>
</dbReference>
<dbReference type="Pfam" id="PF00583">
    <property type="entry name" value="Acetyltransf_1"/>
    <property type="match status" value="1"/>
</dbReference>
<protein>
    <submittedName>
        <fullName evidence="3">N-acetyltransferase</fullName>
    </submittedName>
</protein>
<dbReference type="EMBL" id="BJYS01000050">
    <property type="protein sequence ID" value="GEO07075.1"/>
    <property type="molecule type" value="Genomic_DNA"/>
</dbReference>
<dbReference type="RefSeq" id="WP_146904509.1">
    <property type="nucleotide sequence ID" value="NZ_BJYS01000050.1"/>
</dbReference>
<dbReference type="OrthoDB" id="9803233at2"/>
<dbReference type="InterPro" id="IPR050769">
    <property type="entry name" value="NAT_camello-type"/>
</dbReference>
<dbReference type="GO" id="GO:0008080">
    <property type="term" value="F:N-acetyltransferase activity"/>
    <property type="evidence" value="ECO:0007669"/>
    <property type="project" value="InterPro"/>
</dbReference>
<dbReference type="Gene3D" id="3.40.630.30">
    <property type="match status" value="1"/>
</dbReference>
<evidence type="ECO:0000313" key="4">
    <source>
        <dbReference type="Proteomes" id="UP000321532"/>
    </source>
</evidence>
<dbReference type="Proteomes" id="UP000321532">
    <property type="component" value="Unassembled WGS sequence"/>
</dbReference>
<dbReference type="CDD" id="cd04301">
    <property type="entry name" value="NAT_SF"/>
    <property type="match status" value="1"/>
</dbReference>
<organism evidence="3 4">
    <name type="scientific">Adhaeribacter aerolatus</name>
    <dbReference type="NCBI Taxonomy" id="670289"/>
    <lineage>
        <taxon>Bacteria</taxon>
        <taxon>Pseudomonadati</taxon>
        <taxon>Bacteroidota</taxon>
        <taxon>Cytophagia</taxon>
        <taxon>Cytophagales</taxon>
        <taxon>Hymenobacteraceae</taxon>
        <taxon>Adhaeribacter</taxon>
    </lineage>
</organism>
<name>A0A512B519_9BACT</name>
<dbReference type="PROSITE" id="PS51186">
    <property type="entry name" value="GNAT"/>
    <property type="match status" value="1"/>
</dbReference>